<dbReference type="AlphaFoldDB" id="A0A2T7PZN3"/>
<evidence type="ECO:0000313" key="2">
    <source>
        <dbReference type="EMBL" id="PVD38886.1"/>
    </source>
</evidence>
<keyword evidence="3" id="KW-1185">Reference proteome</keyword>
<comment type="caution">
    <text evidence="2">The sequence shown here is derived from an EMBL/GenBank/DDBJ whole genome shotgun (WGS) entry which is preliminary data.</text>
</comment>
<feature type="region of interest" description="Disordered" evidence="1">
    <location>
        <begin position="105"/>
        <end position="130"/>
    </location>
</feature>
<feature type="region of interest" description="Disordered" evidence="1">
    <location>
        <begin position="38"/>
        <end position="76"/>
    </location>
</feature>
<protein>
    <submittedName>
        <fullName evidence="2">Uncharacterized protein</fullName>
    </submittedName>
</protein>
<gene>
    <name evidence="2" type="ORF">C0Q70_01511</name>
</gene>
<organism evidence="2 3">
    <name type="scientific">Pomacea canaliculata</name>
    <name type="common">Golden apple snail</name>
    <dbReference type="NCBI Taxonomy" id="400727"/>
    <lineage>
        <taxon>Eukaryota</taxon>
        <taxon>Metazoa</taxon>
        <taxon>Spiralia</taxon>
        <taxon>Lophotrochozoa</taxon>
        <taxon>Mollusca</taxon>
        <taxon>Gastropoda</taxon>
        <taxon>Caenogastropoda</taxon>
        <taxon>Architaenioglossa</taxon>
        <taxon>Ampullarioidea</taxon>
        <taxon>Ampullariidae</taxon>
        <taxon>Pomacea</taxon>
    </lineage>
</organism>
<evidence type="ECO:0000256" key="1">
    <source>
        <dbReference type="SAM" id="MobiDB-lite"/>
    </source>
</evidence>
<proteinExistence type="predicted"/>
<feature type="compositionally biased region" description="Pro residues" evidence="1">
    <location>
        <begin position="58"/>
        <end position="71"/>
    </location>
</feature>
<dbReference type="EMBL" id="PZQS01000001">
    <property type="protein sequence ID" value="PVD38886.1"/>
    <property type="molecule type" value="Genomic_DNA"/>
</dbReference>
<reference evidence="2 3" key="1">
    <citation type="submission" date="2018-04" db="EMBL/GenBank/DDBJ databases">
        <title>The genome of golden apple snail Pomacea canaliculata provides insight into stress tolerance and invasive adaptation.</title>
        <authorList>
            <person name="Liu C."/>
            <person name="Liu B."/>
            <person name="Ren Y."/>
            <person name="Zhang Y."/>
            <person name="Wang H."/>
            <person name="Li S."/>
            <person name="Jiang F."/>
            <person name="Yin L."/>
            <person name="Zhang G."/>
            <person name="Qian W."/>
            <person name="Fan W."/>
        </authorList>
    </citation>
    <scope>NUCLEOTIDE SEQUENCE [LARGE SCALE GENOMIC DNA]</scope>
    <source>
        <strain evidence="2">SZHN2017</strain>
        <tissue evidence="2">Muscle</tissue>
    </source>
</reference>
<dbReference type="Proteomes" id="UP000245119">
    <property type="component" value="Linkage Group LG1"/>
</dbReference>
<accession>A0A2T7PZN3</accession>
<name>A0A2T7PZN3_POMCA</name>
<sequence>MTRTRERQSKVCDVTCRGRQHTHVPLFTITDSVSTQRPLLSLQPSIQPPSPSQSYSHPQPPSHPPTRPHPPSLTQLQKSSLIVRDFHCVSAAGARRLQGYSAPAFRVNEISAGEPPPPPSPPPPPPPPHS</sequence>
<feature type="compositionally biased region" description="Pro residues" evidence="1">
    <location>
        <begin position="114"/>
        <end position="130"/>
    </location>
</feature>
<evidence type="ECO:0000313" key="3">
    <source>
        <dbReference type="Proteomes" id="UP000245119"/>
    </source>
</evidence>